<dbReference type="CDD" id="cd06163">
    <property type="entry name" value="S2P-M50_PDZ_RseP-like"/>
    <property type="match status" value="1"/>
</dbReference>
<dbReference type="GO" id="GO:0046872">
    <property type="term" value="F:metal ion binding"/>
    <property type="evidence" value="ECO:0007669"/>
    <property type="project" value="UniProtKB-KW"/>
</dbReference>
<keyword evidence="5 11" id="KW-0812">Transmembrane</keyword>
<sequence length="421" mass="46929">MQTIFAFILVFGSLVFFHELGHFIFAKRAGIMVREFAIGFGPKIFGMRKGETLYTIRLLPLGGYVRMAGQDFDTVELKPGYRIGVVLNEDEEIIKLYMNQSVDDPNVLFLETEKADLDRELYIEGYDEEGELHRYKVSRTATVVEDGEELTIAPFDRQFESKSLGARTMAIFAGPLFNFILAFFLFIILALLKGVPTEEPIIADVEAGSPAAEAGIVAGDYITAVDGKEVKKWTQFFETIYDNPNKELEVQLTRAGETITALVTPTMLEEQGQQFGRIGVYYSSPVEHGVMKSIVYGGEQLIYWFGKISDLLGQLVTGKLNMEALSGPVGIYKATGDIAERGFINLLSWGAVLSINLGIMNLLPLPALDGGRLLFFAIEAVRGRPVDKQKEGMVHFIGIVLLLVLMVVVTWNDIQRFFFNV</sequence>
<reference evidence="13" key="1">
    <citation type="submission" date="2020-11" db="EMBL/GenBank/DDBJ databases">
        <title>Multidrug resistant novel bacterium Savagea serpentis sp. nov., isolated from the scats of a vine snake (Ahaetulla nasuta).</title>
        <authorList>
            <person name="Venkata Ramana V."/>
            <person name="Vikas Patil S."/>
            <person name="Yogita Lugani V."/>
        </authorList>
    </citation>
    <scope>NUCLEOTIDE SEQUENCE</scope>
    <source>
        <strain evidence="13">SN6</strain>
    </source>
</reference>
<dbReference type="CDD" id="cd23081">
    <property type="entry name" value="cpPDZ_EcRseP-like"/>
    <property type="match status" value="1"/>
</dbReference>
<keyword evidence="7 11" id="KW-0862">Zinc</keyword>
<dbReference type="RefSeq" id="WP_194561444.1">
    <property type="nucleotide sequence ID" value="NZ_JADKPV010000001.1"/>
</dbReference>
<evidence type="ECO:0000256" key="7">
    <source>
        <dbReference type="ARBA" id="ARBA00022833"/>
    </source>
</evidence>
<dbReference type="EC" id="3.4.24.-" evidence="11"/>
<evidence type="ECO:0000259" key="12">
    <source>
        <dbReference type="PROSITE" id="PS50106"/>
    </source>
</evidence>
<dbReference type="AlphaFoldDB" id="A0A8J7KDF7"/>
<dbReference type="EMBL" id="JADKPV010000001">
    <property type="protein sequence ID" value="MBF4499976.1"/>
    <property type="molecule type" value="Genomic_DNA"/>
</dbReference>
<evidence type="ECO:0000256" key="3">
    <source>
        <dbReference type="ARBA" id="ARBA00007931"/>
    </source>
</evidence>
<evidence type="ECO:0000313" key="13">
    <source>
        <dbReference type="EMBL" id="MBF4499976.1"/>
    </source>
</evidence>
<dbReference type="NCBIfam" id="TIGR00054">
    <property type="entry name" value="RIP metalloprotease RseP"/>
    <property type="match status" value="1"/>
</dbReference>
<feature type="domain" description="PDZ" evidence="12">
    <location>
        <begin position="201"/>
        <end position="267"/>
    </location>
</feature>
<evidence type="ECO:0000256" key="8">
    <source>
        <dbReference type="ARBA" id="ARBA00022989"/>
    </source>
</evidence>
<evidence type="ECO:0000313" key="14">
    <source>
        <dbReference type="Proteomes" id="UP000622653"/>
    </source>
</evidence>
<name>A0A8J7KDF7_9BACL</name>
<keyword evidence="4" id="KW-0645">Protease</keyword>
<dbReference type="SMART" id="SM00228">
    <property type="entry name" value="PDZ"/>
    <property type="match status" value="1"/>
</dbReference>
<evidence type="ECO:0000256" key="2">
    <source>
        <dbReference type="ARBA" id="ARBA00004141"/>
    </source>
</evidence>
<dbReference type="InterPro" id="IPR001478">
    <property type="entry name" value="PDZ"/>
</dbReference>
<evidence type="ECO:0000256" key="11">
    <source>
        <dbReference type="RuleBase" id="RU362031"/>
    </source>
</evidence>
<dbReference type="Pfam" id="PF02163">
    <property type="entry name" value="Peptidase_M50"/>
    <property type="match status" value="1"/>
</dbReference>
<dbReference type="PANTHER" id="PTHR42837:SF2">
    <property type="entry name" value="MEMBRANE METALLOPROTEASE ARASP2, CHLOROPLASTIC-RELATED"/>
    <property type="match status" value="1"/>
</dbReference>
<comment type="caution">
    <text evidence="13">The sequence shown here is derived from an EMBL/GenBank/DDBJ whole genome shotgun (WGS) entry which is preliminary data.</text>
</comment>
<dbReference type="InterPro" id="IPR036034">
    <property type="entry name" value="PDZ_sf"/>
</dbReference>
<dbReference type="GO" id="GO:0004222">
    <property type="term" value="F:metalloendopeptidase activity"/>
    <property type="evidence" value="ECO:0007669"/>
    <property type="project" value="InterPro"/>
</dbReference>
<dbReference type="InterPro" id="IPR041489">
    <property type="entry name" value="PDZ_6"/>
</dbReference>
<evidence type="ECO:0000256" key="5">
    <source>
        <dbReference type="ARBA" id="ARBA00022692"/>
    </source>
</evidence>
<keyword evidence="6 11" id="KW-0378">Hydrolase</keyword>
<dbReference type="InterPro" id="IPR008915">
    <property type="entry name" value="Peptidase_M50"/>
</dbReference>
<dbReference type="Pfam" id="PF17820">
    <property type="entry name" value="PDZ_6"/>
    <property type="match status" value="1"/>
</dbReference>
<evidence type="ECO:0000256" key="10">
    <source>
        <dbReference type="ARBA" id="ARBA00023136"/>
    </source>
</evidence>
<feature type="transmembrane region" description="Helical" evidence="11">
    <location>
        <begin position="169"/>
        <end position="192"/>
    </location>
</feature>
<dbReference type="GO" id="GO:0006508">
    <property type="term" value="P:proteolysis"/>
    <property type="evidence" value="ECO:0007669"/>
    <property type="project" value="UniProtKB-KW"/>
</dbReference>
<keyword evidence="9 11" id="KW-0482">Metalloprotease</keyword>
<comment type="cofactor">
    <cofactor evidence="1 11">
        <name>Zn(2+)</name>
        <dbReference type="ChEBI" id="CHEBI:29105"/>
    </cofactor>
</comment>
<proteinExistence type="inferred from homology"/>
<keyword evidence="14" id="KW-1185">Reference proteome</keyword>
<gene>
    <name evidence="13" type="primary">rseP</name>
    <name evidence="13" type="ORF">IRY55_01270</name>
</gene>
<dbReference type="GO" id="GO:0016020">
    <property type="term" value="C:membrane"/>
    <property type="evidence" value="ECO:0007669"/>
    <property type="project" value="UniProtKB-SubCell"/>
</dbReference>
<keyword evidence="10 11" id="KW-0472">Membrane</keyword>
<accession>A0A8J7KDF7</accession>
<dbReference type="Proteomes" id="UP000622653">
    <property type="component" value="Unassembled WGS sequence"/>
</dbReference>
<protein>
    <recommendedName>
        <fullName evidence="11">Zinc metalloprotease</fullName>
        <ecNumber evidence="11">3.4.24.-</ecNumber>
    </recommendedName>
</protein>
<dbReference type="PANTHER" id="PTHR42837">
    <property type="entry name" value="REGULATOR OF SIGMA-E PROTEASE RSEP"/>
    <property type="match status" value="1"/>
</dbReference>
<feature type="transmembrane region" description="Helical" evidence="11">
    <location>
        <begin position="392"/>
        <end position="411"/>
    </location>
</feature>
<evidence type="ECO:0000256" key="9">
    <source>
        <dbReference type="ARBA" id="ARBA00023049"/>
    </source>
</evidence>
<organism evidence="13 14">
    <name type="scientific">Savagea serpentis</name>
    <dbReference type="NCBI Taxonomy" id="2785297"/>
    <lineage>
        <taxon>Bacteria</taxon>
        <taxon>Bacillati</taxon>
        <taxon>Bacillota</taxon>
        <taxon>Bacilli</taxon>
        <taxon>Bacillales</taxon>
        <taxon>Caryophanaceae</taxon>
        <taxon>Savagea</taxon>
    </lineage>
</organism>
<keyword evidence="8 11" id="KW-1133">Transmembrane helix</keyword>
<comment type="subcellular location">
    <subcellularLocation>
        <location evidence="2">Membrane</location>
        <topology evidence="2">Multi-pass membrane protein</topology>
    </subcellularLocation>
</comment>
<evidence type="ECO:0000256" key="1">
    <source>
        <dbReference type="ARBA" id="ARBA00001947"/>
    </source>
</evidence>
<evidence type="ECO:0000256" key="4">
    <source>
        <dbReference type="ARBA" id="ARBA00022670"/>
    </source>
</evidence>
<dbReference type="InterPro" id="IPR004387">
    <property type="entry name" value="Pept_M50_Zn"/>
</dbReference>
<dbReference type="SUPFAM" id="SSF50156">
    <property type="entry name" value="PDZ domain-like"/>
    <property type="match status" value="1"/>
</dbReference>
<dbReference type="Gene3D" id="2.30.42.10">
    <property type="match status" value="1"/>
</dbReference>
<evidence type="ECO:0000256" key="6">
    <source>
        <dbReference type="ARBA" id="ARBA00022801"/>
    </source>
</evidence>
<dbReference type="PROSITE" id="PS50106">
    <property type="entry name" value="PDZ"/>
    <property type="match status" value="1"/>
</dbReference>
<keyword evidence="11" id="KW-0479">Metal-binding</keyword>
<comment type="similarity">
    <text evidence="3 11">Belongs to the peptidase M50B family.</text>
</comment>